<keyword evidence="4" id="KW-1185">Reference proteome</keyword>
<evidence type="ECO:0000313" key="4">
    <source>
        <dbReference type="Proteomes" id="UP000185657"/>
    </source>
</evidence>
<dbReference type="AlphaFoldDB" id="A0A162T0K8"/>
<gene>
    <name evidence="2" type="ORF">LPB072_10885</name>
    <name evidence="3" type="ORF">LPB72_09490</name>
</gene>
<accession>A0A162T0K8</accession>
<feature type="domain" description="Lcl C-terminal" evidence="1">
    <location>
        <begin position="129"/>
        <end position="248"/>
    </location>
</feature>
<dbReference type="PANTHER" id="PTHR35812">
    <property type="entry name" value="LIPOPROTEIN"/>
    <property type="match status" value="1"/>
</dbReference>
<dbReference type="InterPro" id="IPR011460">
    <property type="entry name" value="Lcl_C"/>
</dbReference>
<name>A0A162T0K8_9BURK</name>
<reference evidence="2 5" key="2">
    <citation type="submission" date="2016-10" db="EMBL/GenBank/DDBJ databases">
        <title>Hydorgenophaga sp. LPB0072 isolated from gastropod.</title>
        <authorList>
            <person name="Kim E."/>
            <person name="Yi H."/>
        </authorList>
    </citation>
    <scope>NUCLEOTIDE SEQUENCE [LARGE SCALE GENOMIC DNA]</scope>
    <source>
        <strain evidence="2 5">LPB0072</strain>
    </source>
</reference>
<protein>
    <recommendedName>
        <fullName evidence="1">Lcl C-terminal domain-containing protein</fullName>
    </recommendedName>
</protein>
<evidence type="ECO:0000313" key="5">
    <source>
        <dbReference type="Proteomes" id="UP000185680"/>
    </source>
</evidence>
<dbReference type="Proteomes" id="UP000185657">
    <property type="component" value="Unassembled WGS sequence"/>
</dbReference>
<dbReference type="RefSeq" id="WP_066089405.1">
    <property type="nucleotide sequence ID" value="NZ_CP017476.1"/>
</dbReference>
<sequence>MTYTNYGDGTSGDASEYVTRINQLALCGYTDWRLPTRQELMNIFDFGRITSPGIDTTWFLNTAAADHWTGDLDKRHSASAWDVNFEFGWSTSRAQTARKAVRLVRGSSTNGPRFTYSTVAYLDDGANNVVNDIWTGLQWRRCEQGRVWTGSVCTGAPISMDLDEALNHARAQSGWRLPNFKELVSLVDLSVSTGASIDAGAFPGARTDVVWSSTPYLGNVRTSRGISFFDGAVRAYPRSFDTSVRLVRSSP</sequence>
<evidence type="ECO:0000313" key="2">
    <source>
        <dbReference type="EMBL" id="AOW13282.1"/>
    </source>
</evidence>
<feature type="domain" description="Lcl C-terminal" evidence="1">
    <location>
        <begin position="13"/>
        <end position="105"/>
    </location>
</feature>
<dbReference type="EMBL" id="LVWD01000012">
    <property type="protein sequence ID" value="OAD42104.1"/>
    <property type="molecule type" value="Genomic_DNA"/>
</dbReference>
<dbReference type="OrthoDB" id="8555302at2"/>
<organism evidence="2 5">
    <name type="scientific">Hydrogenophaga crassostreae</name>
    <dbReference type="NCBI Taxonomy" id="1763535"/>
    <lineage>
        <taxon>Bacteria</taxon>
        <taxon>Pseudomonadati</taxon>
        <taxon>Pseudomonadota</taxon>
        <taxon>Betaproteobacteria</taxon>
        <taxon>Burkholderiales</taxon>
        <taxon>Comamonadaceae</taxon>
        <taxon>Hydrogenophaga</taxon>
    </lineage>
</organism>
<dbReference type="STRING" id="1763535.LPB072_10885"/>
<reference evidence="3 4" key="1">
    <citation type="submission" date="2016-02" db="EMBL/GenBank/DDBJ databases">
        <title>Draft genome sequence of Hydrogenophaga sp. LPB0072.</title>
        <authorList>
            <person name="Shin S.-K."/>
            <person name="Yi H."/>
        </authorList>
    </citation>
    <scope>NUCLEOTIDE SEQUENCE [LARGE SCALE GENOMIC DNA]</scope>
    <source>
        <strain evidence="3 4">LPB0072</strain>
    </source>
</reference>
<dbReference type="Proteomes" id="UP000185680">
    <property type="component" value="Chromosome"/>
</dbReference>
<dbReference type="Pfam" id="PF07603">
    <property type="entry name" value="Lcl_C"/>
    <property type="match status" value="2"/>
</dbReference>
<dbReference type="EMBL" id="CP017476">
    <property type="protein sequence ID" value="AOW13282.1"/>
    <property type="molecule type" value="Genomic_DNA"/>
</dbReference>
<proteinExistence type="predicted"/>
<dbReference type="KEGG" id="hyl:LPB072_10885"/>
<dbReference type="PANTHER" id="PTHR35812:SF1">
    <property type="entry name" value="LIPOPROTEIN"/>
    <property type="match status" value="1"/>
</dbReference>
<evidence type="ECO:0000259" key="1">
    <source>
        <dbReference type="Pfam" id="PF07603"/>
    </source>
</evidence>
<evidence type="ECO:0000313" key="3">
    <source>
        <dbReference type="EMBL" id="OAD42104.1"/>
    </source>
</evidence>